<accession>A0ABW4JUI6</accession>
<dbReference type="Proteomes" id="UP001597327">
    <property type="component" value="Unassembled WGS sequence"/>
</dbReference>
<dbReference type="InterPro" id="IPR047057">
    <property type="entry name" value="MerR_fam"/>
</dbReference>
<protein>
    <submittedName>
        <fullName evidence="4">MerR family DNA-binding transcriptional regulator</fullName>
    </submittedName>
</protein>
<dbReference type="RefSeq" id="WP_149891112.1">
    <property type="nucleotide sequence ID" value="NZ_JBHUFA010000001.1"/>
</dbReference>
<dbReference type="Gene3D" id="1.10.1660.10">
    <property type="match status" value="1"/>
</dbReference>
<proteinExistence type="predicted"/>
<dbReference type="GO" id="GO:0003677">
    <property type="term" value="F:DNA binding"/>
    <property type="evidence" value="ECO:0007669"/>
    <property type="project" value="UniProtKB-KW"/>
</dbReference>
<dbReference type="Pfam" id="PF13411">
    <property type="entry name" value="MerR_1"/>
    <property type="match status" value="1"/>
</dbReference>
<dbReference type="EMBL" id="JBHUFA010000001">
    <property type="protein sequence ID" value="MFD1695113.1"/>
    <property type="molecule type" value="Genomic_DNA"/>
</dbReference>
<evidence type="ECO:0000313" key="4">
    <source>
        <dbReference type="EMBL" id="MFD1695113.1"/>
    </source>
</evidence>
<gene>
    <name evidence="4" type="ORF">ACFSC7_06265</name>
</gene>
<sequence length="166" mass="18730">MSEALSILNEDDLADVADFRGDGSRKPYFTIGELAKEFDCTLRTLRFYEDKGLINPKRDGMNRVYSRRDRARLKLVLMGKRVGFSLTEIRDMLDLYDLKDGQVTQLRVALNRFNGQISVLEKQRDDIEQAIAELSRTVAVVAGLLRQKEAEEAESEGLLSAASALD</sequence>
<keyword evidence="5" id="KW-1185">Reference proteome</keyword>
<feature type="coiled-coil region" evidence="2">
    <location>
        <begin position="110"/>
        <end position="137"/>
    </location>
</feature>
<evidence type="ECO:0000256" key="2">
    <source>
        <dbReference type="SAM" id="Coils"/>
    </source>
</evidence>
<dbReference type="SUPFAM" id="SSF46955">
    <property type="entry name" value="Putative DNA-binding domain"/>
    <property type="match status" value="1"/>
</dbReference>
<evidence type="ECO:0000259" key="3">
    <source>
        <dbReference type="PROSITE" id="PS50937"/>
    </source>
</evidence>
<dbReference type="CDD" id="cd04776">
    <property type="entry name" value="HTH_GnyR"/>
    <property type="match status" value="1"/>
</dbReference>
<comment type="caution">
    <text evidence="4">The sequence shown here is derived from an EMBL/GenBank/DDBJ whole genome shotgun (WGS) entry which is preliminary data.</text>
</comment>
<evidence type="ECO:0000313" key="5">
    <source>
        <dbReference type="Proteomes" id="UP001597327"/>
    </source>
</evidence>
<dbReference type="InterPro" id="IPR009061">
    <property type="entry name" value="DNA-bd_dom_put_sf"/>
</dbReference>
<dbReference type="PROSITE" id="PS50937">
    <property type="entry name" value="HTH_MERR_2"/>
    <property type="match status" value="1"/>
</dbReference>
<dbReference type="InterPro" id="IPR000551">
    <property type="entry name" value="MerR-type_HTH_dom"/>
</dbReference>
<dbReference type="SMART" id="SM00422">
    <property type="entry name" value="HTH_MERR"/>
    <property type="match status" value="1"/>
</dbReference>
<keyword evidence="2" id="KW-0175">Coiled coil</keyword>
<name>A0ABW4JUI6_9HYPH</name>
<dbReference type="PANTHER" id="PTHR30204">
    <property type="entry name" value="REDOX-CYCLING DRUG-SENSING TRANSCRIPTIONAL ACTIVATOR SOXR"/>
    <property type="match status" value="1"/>
</dbReference>
<feature type="domain" description="HTH merR-type" evidence="3">
    <location>
        <begin position="28"/>
        <end position="95"/>
    </location>
</feature>
<organism evidence="4 5">
    <name type="scientific">Roseibium aestuarii</name>
    <dbReference type="NCBI Taxonomy" id="2600299"/>
    <lineage>
        <taxon>Bacteria</taxon>
        <taxon>Pseudomonadati</taxon>
        <taxon>Pseudomonadota</taxon>
        <taxon>Alphaproteobacteria</taxon>
        <taxon>Hyphomicrobiales</taxon>
        <taxon>Stappiaceae</taxon>
        <taxon>Roseibium</taxon>
    </lineage>
</organism>
<evidence type="ECO:0000256" key="1">
    <source>
        <dbReference type="ARBA" id="ARBA00023125"/>
    </source>
</evidence>
<dbReference type="PANTHER" id="PTHR30204:SF58">
    <property type="entry name" value="HTH-TYPE TRANSCRIPTIONAL REGULATOR YFMP"/>
    <property type="match status" value="1"/>
</dbReference>
<keyword evidence="1 4" id="KW-0238">DNA-binding</keyword>
<reference evidence="5" key="1">
    <citation type="journal article" date="2019" name="Int. J. Syst. Evol. Microbiol.">
        <title>The Global Catalogue of Microorganisms (GCM) 10K type strain sequencing project: providing services to taxonomists for standard genome sequencing and annotation.</title>
        <authorList>
            <consortium name="The Broad Institute Genomics Platform"/>
            <consortium name="The Broad Institute Genome Sequencing Center for Infectious Disease"/>
            <person name="Wu L."/>
            <person name="Ma J."/>
        </authorList>
    </citation>
    <scope>NUCLEOTIDE SEQUENCE [LARGE SCALE GENOMIC DNA]</scope>
    <source>
        <strain evidence="5">JCM 3369</strain>
    </source>
</reference>